<evidence type="ECO:0000256" key="1">
    <source>
        <dbReference type="ARBA" id="ARBA00001946"/>
    </source>
</evidence>
<sequence>MPSIDIASAPTAHLEGAKPMTTSAPAHAQSEPVLRVLRDKEHPNAKLPTRGSALSAGYDLYASEDATIPKRGRAAVQTGIRLAIPYGCYGRVAPRSGLASKHGIDVGAGVVDADYRGLLGILLFNFTDEDFTIKAGDRIAQLVLERICMADIQEVENLDETARGAGGFGSTGGFGPQTTA</sequence>
<evidence type="ECO:0000256" key="2">
    <source>
        <dbReference type="ARBA" id="ARBA00003495"/>
    </source>
</evidence>
<comment type="cofactor">
    <cofactor evidence="1 10">
        <name>Mg(2+)</name>
        <dbReference type="ChEBI" id="CHEBI:18420"/>
    </cofactor>
</comment>
<dbReference type="Proteomes" id="UP000027361">
    <property type="component" value="Unassembled WGS sequence"/>
</dbReference>
<organism evidence="12 13">
    <name type="scientific">Tilletiaria anomala (strain ATCC 24038 / CBS 436.72 / UBC 951)</name>
    <dbReference type="NCBI Taxonomy" id="1037660"/>
    <lineage>
        <taxon>Eukaryota</taxon>
        <taxon>Fungi</taxon>
        <taxon>Dikarya</taxon>
        <taxon>Basidiomycota</taxon>
        <taxon>Ustilaginomycotina</taxon>
        <taxon>Exobasidiomycetes</taxon>
        <taxon>Georgefischeriales</taxon>
        <taxon>Tilletiariaceae</taxon>
        <taxon>Tilletiaria</taxon>
    </lineage>
</organism>
<evidence type="ECO:0000256" key="10">
    <source>
        <dbReference type="RuleBase" id="RU367024"/>
    </source>
</evidence>
<comment type="similarity">
    <text evidence="4 10">Belongs to the dUTPase family.</text>
</comment>
<dbReference type="InParanoid" id="A0A066WP53"/>
<dbReference type="RefSeq" id="XP_013245220.1">
    <property type="nucleotide sequence ID" value="XM_013389766.1"/>
</dbReference>
<dbReference type="InterPro" id="IPR033704">
    <property type="entry name" value="dUTPase_trimeric"/>
</dbReference>
<evidence type="ECO:0000256" key="3">
    <source>
        <dbReference type="ARBA" id="ARBA00005142"/>
    </source>
</evidence>
<comment type="function">
    <text evidence="2">This enzyme is involved in nucleotide metabolism: it produces dUMP, the immediate precursor of thymidine nucleotides and it decreases the intracellular concentration of dUTP so that uracil cannot be incorporated into DNA.</text>
</comment>
<reference evidence="12 13" key="1">
    <citation type="submission" date="2014-05" db="EMBL/GenBank/DDBJ databases">
        <title>Draft genome sequence of a rare smut relative, Tilletiaria anomala UBC 951.</title>
        <authorList>
            <consortium name="DOE Joint Genome Institute"/>
            <person name="Toome M."/>
            <person name="Kuo A."/>
            <person name="Henrissat B."/>
            <person name="Lipzen A."/>
            <person name="Tritt A."/>
            <person name="Yoshinaga Y."/>
            <person name="Zane M."/>
            <person name="Barry K."/>
            <person name="Grigoriev I.V."/>
            <person name="Spatafora J.W."/>
            <person name="Aimea M.C."/>
        </authorList>
    </citation>
    <scope>NUCLEOTIDE SEQUENCE [LARGE SCALE GENOMIC DNA]</scope>
    <source>
        <strain evidence="12 13">UBC 951</strain>
    </source>
</reference>
<evidence type="ECO:0000256" key="8">
    <source>
        <dbReference type="ARBA" id="ARBA00023080"/>
    </source>
</evidence>
<dbReference type="NCBIfam" id="NF001862">
    <property type="entry name" value="PRK00601.1"/>
    <property type="match status" value="1"/>
</dbReference>
<dbReference type="EMBL" id="JMSN01000011">
    <property type="protein sequence ID" value="KDN52375.1"/>
    <property type="molecule type" value="Genomic_DNA"/>
</dbReference>
<evidence type="ECO:0000256" key="9">
    <source>
        <dbReference type="ARBA" id="ARBA00047686"/>
    </source>
</evidence>
<dbReference type="Gene3D" id="2.70.40.10">
    <property type="match status" value="1"/>
</dbReference>
<evidence type="ECO:0000256" key="4">
    <source>
        <dbReference type="ARBA" id="ARBA00006581"/>
    </source>
</evidence>
<name>A0A066WP53_TILAU</name>
<dbReference type="SUPFAM" id="SSF51283">
    <property type="entry name" value="dUTPase-like"/>
    <property type="match status" value="1"/>
</dbReference>
<comment type="caution">
    <text evidence="12">The sequence shown here is derived from an EMBL/GenBank/DDBJ whole genome shotgun (WGS) entry which is preliminary data.</text>
</comment>
<dbReference type="InterPro" id="IPR036157">
    <property type="entry name" value="dUTPase-like_sf"/>
</dbReference>
<dbReference type="Pfam" id="PF00692">
    <property type="entry name" value="dUTPase"/>
    <property type="match status" value="1"/>
</dbReference>
<feature type="domain" description="dUTPase-like" evidence="11">
    <location>
        <begin position="44"/>
        <end position="172"/>
    </location>
</feature>
<keyword evidence="10" id="KW-0479">Metal-binding</keyword>
<evidence type="ECO:0000256" key="6">
    <source>
        <dbReference type="ARBA" id="ARBA00022801"/>
    </source>
</evidence>
<proteinExistence type="inferred from homology"/>
<dbReference type="PANTHER" id="PTHR11241">
    <property type="entry name" value="DEOXYURIDINE 5'-TRIPHOSPHATE NUCLEOTIDOHYDROLASE"/>
    <property type="match status" value="1"/>
</dbReference>
<gene>
    <name evidence="12" type="ORF">K437DRAFT_220867</name>
</gene>
<protein>
    <recommendedName>
        <fullName evidence="10">Deoxyuridine 5'-triphosphate nucleotidohydrolase</fullName>
        <shortName evidence="10">dUTPase</shortName>
        <ecNumber evidence="10">3.6.1.23</ecNumber>
    </recommendedName>
    <alternativeName>
        <fullName evidence="10">dUTP pyrophosphatase</fullName>
    </alternativeName>
</protein>
<dbReference type="NCBIfam" id="TIGR00576">
    <property type="entry name" value="dut"/>
    <property type="match status" value="1"/>
</dbReference>
<comment type="catalytic activity">
    <reaction evidence="9 10">
        <text>dUTP + H2O = dUMP + diphosphate + H(+)</text>
        <dbReference type="Rhea" id="RHEA:10248"/>
        <dbReference type="ChEBI" id="CHEBI:15377"/>
        <dbReference type="ChEBI" id="CHEBI:15378"/>
        <dbReference type="ChEBI" id="CHEBI:33019"/>
        <dbReference type="ChEBI" id="CHEBI:61555"/>
        <dbReference type="ChEBI" id="CHEBI:246422"/>
        <dbReference type="EC" id="3.6.1.23"/>
    </reaction>
</comment>
<dbReference type="GeneID" id="25262300"/>
<comment type="function">
    <text evidence="10">Involved in nucleotide metabolism via production of dUMP, the immediate precursor of thymidine nucleotides, and decreases the intracellular concentration of dUTP so that uracil cannot be incorporated into DNA.</text>
</comment>
<accession>A0A066WP53</accession>
<keyword evidence="8 10" id="KW-0546">Nucleotide metabolism</keyword>
<keyword evidence="13" id="KW-1185">Reference proteome</keyword>
<dbReference type="GO" id="GO:0006226">
    <property type="term" value="P:dUMP biosynthetic process"/>
    <property type="evidence" value="ECO:0007669"/>
    <property type="project" value="UniProtKB-UniRule"/>
</dbReference>
<dbReference type="FunCoup" id="A0A066WP53">
    <property type="interactions" value="894"/>
</dbReference>
<dbReference type="AlphaFoldDB" id="A0A066WP53"/>
<dbReference type="CDD" id="cd07557">
    <property type="entry name" value="trimeric_dUTPase"/>
    <property type="match status" value="1"/>
</dbReference>
<keyword evidence="7 10" id="KW-0460">Magnesium</keyword>
<keyword evidence="6 10" id="KW-0378">Hydrolase</keyword>
<evidence type="ECO:0000256" key="7">
    <source>
        <dbReference type="ARBA" id="ARBA00022842"/>
    </source>
</evidence>
<dbReference type="PANTHER" id="PTHR11241:SF0">
    <property type="entry name" value="DEOXYURIDINE 5'-TRIPHOSPHATE NUCLEOTIDOHYDROLASE"/>
    <property type="match status" value="1"/>
</dbReference>
<evidence type="ECO:0000259" key="11">
    <source>
        <dbReference type="Pfam" id="PF00692"/>
    </source>
</evidence>
<dbReference type="STRING" id="1037660.A0A066WP53"/>
<dbReference type="EC" id="3.6.1.23" evidence="10"/>
<evidence type="ECO:0000313" key="13">
    <source>
        <dbReference type="Proteomes" id="UP000027361"/>
    </source>
</evidence>
<dbReference type="GO" id="GO:0004170">
    <property type="term" value="F:dUTP diphosphatase activity"/>
    <property type="evidence" value="ECO:0007669"/>
    <property type="project" value="UniProtKB-UniRule"/>
</dbReference>
<dbReference type="InterPro" id="IPR029054">
    <property type="entry name" value="dUTPase-like"/>
</dbReference>
<comment type="pathway">
    <text evidence="3 10">Pyrimidine metabolism; dUMP biosynthesis; dUMP from dCTP (dUTP route): step 2/2.</text>
</comment>
<dbReference type="OrthoDB" id="419889at2759"/>
<dbReference type="OMA" id="RSGMGHK"/>
<dbReference type="HOGENOM" id="CLU_068508_2_1_1"/>
<dbReference type="GO" id="GO:0000287">
    <property type="term" value="F:magnesium ion binding"/>
    <property type="evidence" value="ECO:0007669"/>
    <property type="project" value="UniProtKB-UniRule"/>
</dbReference>
<dbReference type="InterPro" id="IPR008181">
    <property type="entry name" value="dUTPase"/>
</dbReference>
<comment type="subunit">
    <text evidence="5 10">Homotrimer.</text>
</comment>
<dbReference type="GO" id="GO:0046081">
    <property type="term" value="P:dUTP catabolic process"/>
    <property type="evidence" value="ECO:0007669"/>
    <property type="project" value="UniProtKB-UniRule"/>
</dbReference>
<dbReference type="UniPathway" id="UPA00610">
    <property type="reaction ID" value="UER00666"/>
</dbReference>
<evidence type="ECO:0000256" key="5">
    <source>
        <dbReference type="ARBA" id="ARBA00011233"/>
    </source>
</evidence>
<dbReference type="FunFam" id="2.70.40.10:FF:000004">
    <property type="entry name" value="Deoxyuridine triphosphatase"/>
    <property type="match status" value="1"/>
</dbReference>
<evidence type="ECO:0000313" key="12">
    <source>
        <dbReference type="EMBL" id="KDN52375.1"/>
    </source>
</evidence>